<accession>A0A1E5JSE6</accession>
<dbReference type="GO" id="GO:0005829">
    <property type="term" value="C:cytosol"/>
    <property type="evidence" value="ECO:0007669"/>
    <property type="project" value="TreeGrafter"/>
</dbReference>
<organism evidence="2 3">
    <name type="scientific">Legionella parisiensis</name>
    <dbReference type="NCBI Taxonomy" id="45071"/>
    <lineage>
        <taxon>Bacteria</taxon>
        <taxon>Pseudomonadati</taxon>
        <taxon>Pseudomonadota</taxon>
        <taxon>Gammaproteobacteria</taxon>
        <taxon>Legionellales</taxon>
        <taxon>Legionellaceae</taxon>
        <taxon>Legionella</taxon>
    </lineage>
</organism>
<dbReference type="EMBL" id="LSOG01000049">
    <property type="protein sequence ID" value="OEH47456.1"/>
    <property type="molecule type" value="Genomic_DNA"/>
</dbReference>
<dbReference type="AlphaFoldDB" id="A0A1E5JSE6"/>
<dbReference type="Gene3D" id="3.20.20.70">
    <property type="entry name" value="Aldolase class I"/>
    <property type="match status" value="1"/>
</dbReference>
<dbReference type="Proteomes" id="UP000095229">
    <property type="component" value="Unassembled WGS sequence"/>
</dbReference>
<evidence type="ECO:0000313" key="2">
    <source>
        <dbReference type="EMBL" id="OEH47456.1"/>
    </source>
</evidence>
<dbReference type="SUPFAM" id="SSF51395">
    <property type="entry name" value="FMN-linked oxidoreductases"/>
    <property type="match status" value="1"/>
</dbReference>
<dbReference type="PANTHER" id="PTHR22893:SF91">
    <property type="entry name" value="NADPH DEHYDROGENASE 2-RELATED"/>
    <property type="match status" value="1"/>
</dbReference>
<evidence type="ECO:0000313" key="3">
    <source>
        <dbReference type="Proteomes" id="UP000095229"/>
    </source>
</evidence>
<dbReference type="GO" id="GO:0016491">
    <property type="term" value="F:oxidoreductase activity"/>
    <property type="evidence" value="ECO:0007669"/>
    <property type="project" value="InterPro"/>
</dbReference>
<feature type="domain" description="NADH:flavin oxidoreductase/NADH oxidase N-terminal" evidence="1">
    <location>
        <begin position="7"/>
        <end position="46"/>
    </location>
</feature>
<dbReference type="PANTHER" id="PTHR22893">
    <property type="entry name" value="NADH OXIDOREDUCTASE-RELATED"/>
    <property type="match status" value="1"/>
</dbReference>
<gene>
    <name evidence="2" type="primary">nemA_2</name>
    <name evidence="2" type="ORF">lpari_01624</name>
</gene>
<reference evidence="2 3" key="1">
    <citation type="submission" date="2016-02" db="EMBL/GenBank/DDBJ databases">
        <title>Secondary metabolites in Legionella.</title>
        <authorList>
            <person name="Tobias N.J."/>
            <person name="Bode H.B."/>
        </authorList>
    </citation>
    <scope>NUCLEOTIDE SEQUENCE [LARGE SCALE GENOMIC DNA]</scope>
    <source>
        <strain evidence="2 3">DSM 19216</strain>
    </source>
</reference>
<dbReference type="InterPro" id="IPR013785">
    <property type="entry name" value="Aldolase_TIM"/>
</dbReference>
<comment type="caution">
    <text evidence="2">The sequence shown here is derived from an EMBL/GenBank/DDBJ whole genome shotgun (WGS) entry which is preliminary data.</text>
</comment>
<dbReference type="PATRIC" id="fig|45071.7.peg.1757"/>
<sequence>MVNNGYTLEMAIESINSGYADLVAFGRYFISNPDLVVRFRNNAPLNELDRATLYGGGAKGYTDYPFL</sequence>
<evidence type="ECO:0000259" key="1">
    <source>
        <dbReference type="Pfam" id="PF00724"/>
    </source>
</evidence>
<dbReference type="InterPro" id="IPR045247">
    <property type="entry name" value="Oye-like"/>
</dbReference>
<name>A0A1E5JSE6_9GAMM</name>
<dbReference type="GO" id="GO:0010181">
    <property type="term" value="F:FMN binding"/>
    <property type="evidence" value="ECO:0007669"/>
    <property type="project" value="InterPro"/>
</dbReference>
<protein>
    <submittedName>
        <fullName evidence="2">N-ethylmaleimide reductase</fullName>
    </submittedName>
</protein>
<dbReference type="InterPro" id="IPR001155">
    <property type="entry name" value="OxRdtase_FMN_N"/>
</dbReference>
<keyword evidence="3" id="KW-1185">Reference proteome</keyword>
<dbReference type="Pfam" id="PF00724">
    <property type="entry name" value="Oxidored_FMN"/>
    <property type="match status" value="1"/>
</dbReference>
<proteinExistence type="predicted"/>